<reference evidence="1 2" key="1">
    <citation type="submission" date="2021-02" db="EMBL/GenBank/DDBJ databases">
        <authorList>
            <person name="Han P."/>
        </authorList>
    </citation>
    <scope>NUCLEOTIDE SEQUENCE [LARGE SCALE GENOMIC DNA]</scope>
    <source>
        <strain evidence="1">Candidatus Nitrospira sp. ZN2</strain>
    </source>
</reference>
<protein>
    <submittedName>
        <fullName evidence="1">Uncharacterized protein</fullName>
    </submittedName>
</protein>
<sequence length="66" mass="6853">MVLLENPTHRPGPARDVFPLGLLVAQPASGVSSVAAASGICDGIERELQPIVLPVRQGESNAVHTL</sequence>
<comment type="caution">
    <text evidence="1">The sequence shown here is derived from an EMBL/GenBank/DDBJ whole genome shotgun (WGS) entry which is preliminary data.</text>
</comment>
<evidence type="ECO:0000313" key="2">
    <source>
        <dbReference type="Proteomes" id="UP000675880"/>
    </source>
</evidence>
<accession>A0ABM8RAP1</accession>
<dbReference type="EMBL" id="CAJNBJ010000007">
    <property type="protein sequence ID" value="CAE6742625.1"/>
    <property type="molecule type" value="Genomic_DNA"/>
</dbReference>
<name>A0ABM8RAP1_9BACT</name>
<dbReference type="Proteomes" id="UP000675880">
    <property type="component" value="Unassembled WGS sequence"/>
</dbReference>
<keyword evidence="2" id="KW-1185">Reference proteome</keyword>
<proteinExistence type="predicted"/>
<evidence type="ECO:0000313" key="1">
    <source>
        <dbReference type="EMBL" id="CAE6742625.1"/>
    </source>
</evidence>
<gene>
    <name evidence="1" type="ORF">NSPZN2_150054</name>
</gene>
<organism evidence="1 2">
    <name type="scientific">Nitrospira defluvii</name>
    <dbReference type="NCBI Taxonomy" id="330214"/>
    <lineage>
        <taxon>Bacteria</taxon>
        <taxon>Pseudomonadati</taxon>
        <taxon>Nitrospirota</taxon>
        <taxon>Nitrospiria</taxon>
        <taxon>Nitrospirales</taxon>
        <taxon>Nitrospiraceae</taxon>
        <taxon>Nitrospira</taxon>
    </lineage>
</organism>